<gene>
    <name evidence="2" type="ORF">UVI_02059540</name>
</gene>
<sequence length="66" mass="7085">MYIIDPRQKSPDHKLFNGVDTSGTGKPLFASEEDPGMRSGKQFIATDSPNLAPAVRNVGRLLLATG</sequence>
<evidence type="ECO:0000313" key="3">
    <source>
        <dbReference type="Proteomes" id="UP000054053"/>
    </source>
</evidence>
<name>A0A1B5L6J9_USTVR</name>
<feature type="compositionally biased region" description="Basic and acidic residues" evidence="1">
    <location>
        <begin position="1"/>
        <end position="15"/>
    </location>
</feature>
<accession>A0A1B5L6J9</accession>
<feature type="region of interest" description="Disordered" evidence="1">
    <location>
        <begin position="1"/>
        <end position="36"/>
    </location>
</feature>
<organism evidence="2 3">
    <name type="scientific">Ustilaginoidea virens</name>
    <name type="common">Rice false smut fungus</name>
    <name type="synonym">Villosiclava virens</name>
    <dbReference type="NCBI Taxonomy" id="1159556"/>
    <lineage>
        <taxon>Eukaryota</taxon>
        <taxon>Fungi</taxon>
        <taxon>Dikarya</taxon>
        <taxon>Ascomycota</taxon>
        <taxon>Pezizomycotina</taxon>
        <taxon>Sordariomycetes</taxon>
        <taxon>Hypocreomycetidae</taxon>
        <taxon>Hypocreales</taxon>
        <taxon>Clavicipitaceae</taxon>
        <taxon>Ustilaginoidea</taxon>
    </lineage>
</organism>
<dbReference type="EMBL" id="BBTG02000060">
    <property type="protein sequence ID" value="GAO18849.1"/>
    <property type="molecule type" value="Genomic_DNA"/>
</dbReference>
<dbReference type="Proteomes" id="UP000054053">
    <property type="component" value="Unassembled WGS sequence"/>
</dbReference>
<dbReference type="AlphaFoldDB" id="A0A1B5L6J9"/>
<reference evidence="3" key="1">
    <citation type="journal article" date="2016" name="Genome Announc.">
        <title>Genome sequence of Ustilaginoidea virens IPU010, a rice pathogenic fungus causing false smut.</title>
        <authorList>
            <person name="Kumagai T."/>
            <person name="Ishii T."/>
            <person name="Terai G."/>
            <person name="Umemura M."/>
            <person name="Machida M."/>
            <person name="Asai K."/>
        </authorList>
    </citation>
    <scope>NUCLEOTIDE SEQUENCE [LARGE SCALE GENOMIC DNA]</scope>
    <source>
        <strain evidence="3">IPU010</strain>
    </source>
</reference>
<comment type="caution">
    <text evidence="2">The sequence shown here is derived from an EMBL/GenBank/DDBJ whole genome shotgun (WGS) entry which is preliminary data.</text>
</comment>
<evidence type="ECO:0000313" key="2">
    <source>
        <dbReference type="EMBL" id="GAO18849.1"/>
    </source>
</evidence>
<protein>
    <submittedName>
        <fullName evidence="2">Uncharacterized protein</fullName>
    </submittedName>
</protein>
<evidence type="ECO:0000256" key="1">
    <source>
        <dbReference type="SAM" id="MobiDB-lite"/>
    </source>
</evidence>
<proteinExistence type="predicted"/>